<evidence type="ECO:0000259" key="1">
    <source>
        <dbReference type="Pfam" id="PF08279"/>
    </source>
</evidence>
<dbReference type="InterPro" id="IPR013196">
    <property type="entry name" value="HTH_11"/>
</dbReference>
<keyword evidence="4" id="KW-1185">Reference proteome</keyword>
<dbReference type="Pfam" id="PF13280">
    <property type="entry name" value="WYL"/>
    <property type="match status" value="1"/>
</dbReference>
<dbReference type="PANTHER" id="PTHR34580:SF3">
    <property type="entry name" value="PROTEIN PAFB"/>
    <property type="match status" value="1"/>
</dbReference>
<name>A0ABU6JGI0_9BURK</name>
<dbReference type="InterPro" id="IPR036388">
    <property type="entry name" value="WH-like_DNA-bd_sf"/>
</dbReference>
<organism evidence="3 4">
    <name type="scientific">Noviherbaspirillum album</name>
    <dbReference type="NCBI Taxonomy" id="3080276"/>
    <lineage>
        <taxon>Bacteria</taxon>
        <taxon>Pseudomonadati</taxon>
        <taxon>Pseudomonadota</taxon>
        <taxon>Betaproteobacteria</taxon>
        <taxon>Burkholderiales</taxon>
        <taxon>Oxalobacteraceae</taxon>
        <taxon>Noviherbaspirillum</taxon>
    </lineage>
</organism>
<feature type="domain" description="WYL" evidence="2">
    <location>
        <begin position="134"/>
        <end position="198"/>
    </location>
</feature>
<dbReference type="Proteomes" id="UP001352263">
    <property type="component" value="Unassembled WGS sequence"/>
</dbReference>
<evidence type="ECO:0000313" key="3">
    <source>
        <dbReference type="EMBL" id="MEC4722762.1"/>
    </source>
</evidence>
<reference evidence="3 4" key="1">
    <citation type="submission" date="2023-10" db="EMBL/GenBank/DDBJ databases">
        <title>Noviherbaspirillum sp. CPCC 100848 genome assembly.</title>
        <authorList>
            <person name="Li X.Y."/>
            <person name="Fang X.M."/>
        </authorList>
    </citation>
    <scope>NUCLEOTIDE SEQUENCE [LARGE SCALE GENOMIC DNA]</scope>
    <source>
        <strain evidence="3 4">CPCC 100848</strain>
    </source>
</reference>
<dbReference type="Pfam" id="PF08279">
    <property type="entry name" value="HTH_11"/>
    <property type="match status" value="1"/>
</dbReference>
<dbReference type="EMBL" id="JAWIIV010000036">
    <property type="protein sequence ID" value="MEC4722762.1"/>
    <property type="molecule type" value="Genomic_DNA"/>
</dbReference>
<dbReference type="InterPro" id="IPR026881">
    <property type="entry name" value="WYL_dom"/>
</dbReference>
<evidence type="ECO:0000259" key="2">
    <source>
        <dbReference type="Pfam" id="PF13280"/>
    </source>
</evidence>
<dbReference type="InterPro" id="IPR036390">
    <property type="entry name" value="WH_DNA-bd_sf"/>
</dbReference>
<comment type="caution">
    <text evidence="3">The sequence shown here is derived from an EMBL/GenBank/DDBJ whole genome shotgun (WGS) entry which is preliminary data.</text>
</comment>
<dbReference type="SUPFAM" id="SSF46785">
    <property type="entry name" value="Winged helix' DNA-binding domain"/>
    <property type="match status" value="1"/>
</dbReference>
<proteinExistence type="predicted"/>
<feature type="domain" description="Helix-turn-helix type 11" evidence="1">
    <location>
        <begin position="1"/>
        <end position="50"/>
    </location>
</feature>
<evidence type="ECO:0000313" key="4">
    <source>
        <dbReference type="Proteomes" id="UP001352263"/>
    </source>
</evidence>
<sequence>MLQALRTLPAPVTGDQLARNTGVSVRSVYRDIETLRAGGADIGGERGFGFTLIDDGSLRPRTFSRIEIEALTLGLAQVRKMGDSALAAAADAVLAKVAATLPSTGQQHVLHAVSRVHRFGDQASQDLADRVDMDLIRQGCWREEELEIMYTDRDGAVTHRAIWPLAIVYLDRMLVVLARCCLREDFRIFRFERISVVTATGNNFRPRRAALLRTYLALLDEESKRQ</sequence>
<dbReference type="PROSITE" id="PS52050">
    <property type="entry name" value="WYL"/>
    <property type="match status" value="1"/>
</dbReference>
<gene>
    <name evidence="3" type="ORF">RY831_26735</name>
</gene>
<accession>A0ABU6JGI0</accession>
<dbReference type="InterPro" id="IPR051534">
    <property type="entry name" value="CBASS_pafABC_assoc_protein"/>
</dbReference>
<dbReference type="RefSeq" id="WP_326509461.1">
    <property type="nucleotide sequence ID" value="NZ_JAWIIV010000036.1"/>
</dbReference>
<dbReference type="PANTHER" id="PTHR34580">
    <property type="match status" value="1"/>
</dbReference>
<dbReference type="Gene3D" id="1.10.10.10">
    <property type="entry name" value="Winged helix-like DNA-binding domain superfamily/Winged helix DNA-binding domain"/>
    <property type="match status" value="1"/>
</dbReference>
<protein>
    <submittedName>
        <fullName evidence="3">WYL domain-containing protein</fullName>
    </submittedName>
</protein>